<organism evidence="3 4">
    <name type="scientific">Micromonospora olivasterospora</name>
    <dbReference type="NCBI Taxonomy" id="1880"/>
    <lineage>
        <taxon>Bacteria</taxon>
        <taxon>Bacillati</taxon>
        <taxon>Actinomycetota</taxon>
        <taxon>Actinomycetes</taxon>
        <taxon>Micromonosporales</taxon>
        <taxon>Micromonosporaceae</taxon>
        <taxon>Micromonospora</taxon>
    </lineage>
</organism>
<name>A0A562IJ37_MICOL</name>
<keyword evidence="2" id="KW-1133">Transmembrane helix</keyword>
<evidence type="ECO:0000256" key="2">
    <source>
        <dbReference type="SAM" id="Phobius"/>
    </source>
</evidence>
<comment type="caution">
    <text evidence="3">The sequence shown here is derived from an EMBL/GenBank/DDBJ whole genome shotgun (WGS) entry which is preliminary data.</text>
</comment>
<evidence type="ECO:0000313" key="4">
    <source>
        <dbReference type="Proteomes" id="UP000319825"/>
    </source>
</evidence>
<protein>
    <submittedName>
        <fullName evidence="3">Uncharacterized protein</fullName>
    </submittedName>
</protein>
<feature type="compositionally biased region" description="Low complexity" evidence="1">
    <location>
        <begin position="104"/>
        <end position="127"/>
    </location>
</feature>
<feature type="region of interest" description="Disordered" evidence="1">
    <location>
        <begin position="1"/>
        <end position="37"/>
    </location>
</feature>
<keyword evidence="4" id="KW-1185">Reference proteome</keyword>
<reference evidence="3 4" key="1">
    <citation type="submission" date="2019-07" db="EMBL/GenBank/DDBJ databases">
        <title>R&amp;d 2014.</title>
        <authorList>
            <person name="Klenk H.-P."/>
        </authorList>
    </citation>
    <scope>NUCLEOTIDE SEQUENCE [LARGE SCALE GENOMIC DNA]</scope>
    <source>
        <strain evidence="3 4">DSM 43868</strain>
    </source>
</reference>
<keyword evidence="2" id="KW-0472">Membrane</keyword>
<gene>
    <name evidence="3" type="ORF">JD77_05760</name>
</gene>
<feature type="transmembrane region" description="Helical" evidence="2">
    <location>
        <begin position="44"/>
        <end position="65"/>
    </location>
</feature>
<dbReference type="EMBL" id="VLKE01000001">
    <property type="protein sequence ID" value="TWH70735.1"/>
    <property type="molecule type" value="Genomic_DNA"/>
</dbReference>
<dbReference type="AlphaFoldDB" id="A0A562IJ37"/>
<evidence type="ECO:0000256" key="1">
    <source>
        <dbReference type="SAM" id="MobiDB-lite"/>
    </source>
</evidence>
<proteinExistence type="predicted"/>
<evidence type="ECO:0000313" key="3">
    <source>
        <dbReference type="EMBL" id="TWH70735.1"/>
    </source>
</evidence>
<dbReference type="Proteomes" id="UP000319825">
    <property type="component" value="Unassembled WGS sequence"/>
</dbReference>
<feature type="region of interest" description="Disordered" evidence="1">
    <location>
        <begin position="83"/>
        <end position="139"/>
    </location>
</feature>
<sequence length="139" mass="14724">MTWYDQSQREARGRGYAARHPSSPLRMQTRPPVTQRTKAARRGAVFLVVSFLAPLAVLGVCMASAGDRGKGDLGRVERQEYLWTGDSDLSSESTVDPADPASLPAPTAAGPVPTPTAAGCGTTGAPTDRTADTARQLRR</sequence>
<keyword evidence="2" id="KW-0812">Transmembrane</keyword>
<accession>A0A562IJ37</accession>